<protein>
    <submittedName>
        <fullName evidence="2">N-formylglutamate amidohydrolase</fullName>
    </submittedName>
</protein>
<comment type="caution">
    <text evidence="2">The sequence shown here is derived from an EMBL/GenBank/DDBJ whole genome shotgun (WGS) entry which is preliminary data.</text>
</comment>
<dbReference type="AlphaFoldDB" id="A0A850PCK2"/>
<name>A0A850PCK2_9PROT</name>
<accession>A0A850PCK2</accession>
<reference evidence="2 3" key="1">
    <citation type="submission" date="2020-06" db="EMBL/GenBank/DDBJ databases">
        <title>Description of novel acetic acid bacteria.</title>
        <authorList>
            <person name="Sombolestani A."/>
        </authorList>
    </citation>
    <scope>NUCLEOTIDE SEQUENCE [LARGE SCALE GENOMIC DNA]</scope>
    <source>
        <strain evidence="2 3">LMG 27010</strain>
    </source>
</reference>
<gene>
    <name evidence="2" type="ORF">HUK82_06620</name>
</gene>
<sequence>MFDETTHADTLLAPDEPSPVLTRSGAAQSRFLLTVDHAGHRIPRSLRQLGLTEERLTRHIGWDIGILGVSQAMADRLHAPLIAQCYSRLVIDCNRKPGMPTSIPEISEDDVIPGNLGLEAADRALRERTFLAPYHQAIGRALDTHAHTDPILLAMHSFTPCYRNDVRPMAAAVMWGRDDRFGRLVAEELRRLRPDDLIAENVPYAVDMTQDYTVPVHAEGRGIPYLAVEIRQDLISDAHGIAVWADVMADAVQAAATRLPTATV</sequence>
<evidence type="ECO:0000313" key="2">
    <source>
        <dbReference type="EMBL" id="NVN40240.1"/>
    </source>
</evidence>
<evidence type="ECO:0000256" key="1">
    <source>
        <dbReference type="SAM" id="MobiDB-lite"/>
    </source>
</evidence>
<keyword evidence="3" id="KW-1185">Reference proteome</keyword>
<dbReference type="EMBL" id="JABXXR010000033">
    <property type="protein sequence ID" value="NVN40240.1"/>
    <property type="molecule type" value="Genomic_DNA"/>
</dbReference>
<dbReference type="GO" id="GO:0016787">
    <property type="term" value="F:hydrolase activity"/>
    <property type="evidence" value="ECO:0007669"/>
    <property type="project" value="UniProtKB-KW"/>
</dbReference>
<dbReference type="RefSeq" id="WP_176613211.1">
    <property type="nucleotide sequence ID" value="NZ_JABXXR010000033.1"/>
</dbReference>
<organism evidence="2 3">
    <name type="scientific">Ameyamaea chiangmaiensis</name>
    <dbReference type="NCBI Taxonomy" id="442969"/>
    <lineage>
        <taxon>Bacteria</taxon>
        <taxon>Pseudomonadati</taxon>
        <taxon>Pseudomonadota</taxon>
        <taxon>Alphaproteobacteria</taxon>
        <taxon>Acetobacterales</taxon>
        <taxon>Acetobacteraceae</taxon>
        <taxon>Ameyamaea</taxon>
    </lineage>
</organism>
<dbReference type="InterPro" id="IPR007709">
    <property type="entry name" value="N-FG_amidohydro"/>
</dbReference>
<feature type="region of interest" description="Disordered" evidence="1">
    <location>
        <begin position="1"/>
        <end position="20"/>
    </location>
</feature>
<dbReference type="Proteomes" id="UP000585665">
    <property type="component" value="Unassembled WGS sequence"/>
</dbReference>
<keyword evidence="2" id="KW-0378">Hydrolase</keyword>
<dbReference type="Gene3D" id="3.40.630.40">
    <property type="entry name" value="Zn-dependent exopeptidases"/>
    <property type="match status" value="1"/>
</dbReference>
<dbReference type="InterPro" id="IPR011227">
    <property type="entry name" value="UCP029730"/>
</dbReference>
<dbReference type="Pfam" id="PF05013">
    <property type="entry name" value="FGase"/>
    <property type="match status" value="1"/>
</dbReference>
<dbReference type="SUPFAM" id="SSF53187">
    <property type="entry name" value="Zn-dependent exopeptidases"/>
    <property type="match status" value="1"/>
</dbReference>
<evidence type="ECO:0000313" key="3">
    <source>
        <dbReference type="Proteomes" id="UP000585665"/>
    </source>
</evidence>
<dbReference type="PIRSF" id="PIRSF029730">
    <property type="entry name" value="UCP029730"/>
    <property type="match status" value="1"/>
</dbReference>
<proteinExistence type="predicted"/>